<dbReference type="RefSeq" id="XP_047761357.1">
    <property type="nucleotide sequence ID" value="XM_047903740.1"/>
</dbReference>
<dbReference type="AlphaFoldDB" id="A0A9Q8LGH8"/>
<keyword evidence="3" id="KW-1185">Reference proteome</keyword>
<dbReference type="SUPFAM" id="SSF51011">
    <property type="entry name" value="Glycosyl hydrolase domain"/>
    <property type="match status" value="1"/>
</dbReference>
<dbReference type="GeneID" id="71984470"/>
<proteinExistence type="predicted"/>
<feature type="domain" description="Glycosyl hydrolase family 31 C-terminal" evidence="1">
    <location>
        <begin position="38"/>
        <end position="123"/>
    </location>
</feature>
<accession>A0A9Q8LGH8</accession>
<dbReference type="Gene3D" id="2.60.40.1180">
    <property type="entry name" value="Golgi alpha-mannosidase II"/>
    <property type="match status" value="1"/>
</dbReference>
<dbReference type="PANTHER" id="PTHR22762">
    <property type="entry name" value="ALPHA-GLUCOSIDASE"/>
    <property type="match status" value="1"/>
</dbReference>
<evidence type="ECO:0000313" key="3">
    <source>
        <dbReference type="Proteomes" id="UP000756132"/>
    </source>
</evidence>
<dbReference type="EMBL" id="CP090166">
    <property type="protein sequence ID" value="UJO16991.1"/>
    <property type="molecule type" value="Genomic_DNA"/>
</dbReference>
<organism evidence="2 3">
    <name type="scientific">Passalora fulva</name>
    <name type="common">Tomato leaf mold</name>
    <name type="synonym">Cladosporium fulvum</name>
    <dbReference type="NCBI Taxonomy" id="5499"/>
    <lineage>
        <taxon>Eukaryota</taxon>
        <taxon>Fungi</taxon>
        <taxon>Dikarya</taxon>
        <taxon>Ascomycota</taxon>
        <taxon>Pezizomycotina</taxon>
        <taxon>Dothideomycetes</taxon>
        <taxon>Dothideomycetidae</taxon>
        <taxon>Mycosphaerellales</taxon>
        <taxon>Mycosphaerellaceae</taxon>
        <taxon>Fulvia</taxon>
    </lineage>
</organism>
<dbReference type="Proteomes" id="UP000756132">
    <property type="component" value="Chromosome 4"/>
</dbReference>
<name>A0A9Q8LGH8_PASFU</name>
<sequence length="124" mass="14059">MQQFWTFDFHQTSWEYENISVMRDVAQGYKDANSPLDTVMRTLAWEFPEDETLKGTYAQFMLGPSIVVTPVLVPNVDTVSDVFPGIGEGTRWYDRYTLQEVVDATPQGNVTMAAPLEHIDVHVG</sequence>
<gene>
    <name evidence="2" type="ORF">CLAFUR5_04592</name>
</gene>
<reference evidence="2" key="1">
    <citation type="submission" date="2021-12" db="EMBL/GenBank/DDBJ databases">
        <authorList>
            <person name="Zaccaron A."/>
            <person name="Stergiopoulos I."/>
        </authorList>
    </citation>
    <scope>NUCLEOTIDE SEQUENCE</scope>
    <source>
        <strain evidence="2">Race5_Kim</strain>
    </source>
</reference>
<dbReference type="OrthoDB" id="5839090at2759"/>
<dbReference type="InterPro" id="IPR048395">
    <property type="entry name" value="Glyco_hydro_31_C"/>
</dbReference>
<protein>
    <submittedName>
        <fullName evidence="2">Alpha-glucosidase</fullName>
    </submittedName>
</protein>
<dbReference type="InterPro" id="IPR013780">
    <property type="entry name" value="Glyco_hydro_b"/>
</dbReference>
<reference evidence="2" key="2">
    <citation type="journal article" date="2022" name="Microb. Genom.">
        <title>A chromosome-scale genome assembly of the tomato pathogen Cladosporium fulvum reveals a compartmentalized genome architecture and the presence of a dispensable chromosome.</title>
        <authorList>
            <person name="Zaccaron A.Z."/>
            <person name="Chen L.H."/>
            <person name="Samaras A."/>
            <person name="Stergiopoulos I."/>
        </authorList>
    </citation>
    <scope>NUCLEOTIDE SEQUENCE</scope>
    <source>
        <strain evidence="2">Race5_Kim</strain>
    </source>
</reference>
<dbReference type="Gene3D" id="3.20.20.80">
    <property type="entry name" value="Glycosidases"/>
    <property type="match status" value="1"/>
</dbReference>
<evidence type="ECO:0000259" key="1">
    <source>
        <dbReference type="Pfam" id="PF21365"/>
    </source>
</evidence>
<dbReference type="Pfam" id="PF21365">
    <property type="entry name" value="Glyco_hydro_31_3rd"/>
    <property type="match status" value="1"/>
</dbReference>
<dbReference type="GO" id="GO:0004558">
    <property type="term" value="F:alpha-1,4-glucosidase activity"/>
    <property type="evidence" value="ECO:0007669"/>
    <property type="project" value="UniProtKB-EC"/>
</dbReference>
<dbReference type="KEGG" id="ffu:CLAFUR5_04592"/>
<evidence type="ECO:0000313" key="2">
    <source>
        <dbReference type="EMBL" id="UJO16991.1"/>
    </source>
</evidence>
<dbReference type="GO" id="GO:0005975">
    <property type="term" value="P:carbohydrate metabolic process"/>
    <property type="evidence" value="ECO:0007669"/>
    <property type="project" value="InterPro"/>
</dbReference>
<dbReference type="PANTHER" id="PTHR22762:SF133">
    <property type="entry name" value="P-TYPE DOMAIN-CONTAINING PROTEIN"/>
    <property type="match status" value="1"/>
</dbReference>